<dbReference type="Gene3D" id="2.60.120.260">
    <property type="entry name" value="Galactose-binding domain-like"/>
    <property type="match status" value="1"/>
</dbReference>
<dbReference type="AlphaFoldDB" id="A0AAX0AU70"/>
<feature type="domain" description="Glycoside hydrolase family 2 catalytic" evidence="8">
    <location>
        <begin position="268"/>
        <end position="581"/>
    </location>
</feature>
<evidence type="ECO:0000256" key="2">
    <source>
        <dbReference type="ARBA" id="ARBA00012761"/>
    </source>
</evidence>
<organism evidence="10 11">
    <name type="scientific">Clostridium beijerinckii</name>
    <name type="common">Clostridium MP</name>
    <dbReference type="NCBI Taxonomy" id="1520"/>
    <lineage>
        <taxon>Bacteria</taxon>
        <taxon>Bacillati</taxon>
        <taxon>Bacillota</taxon>
        <taxon>Clostridia</taxon>
        <taxon>Eubacteriales</taxon>
        <taxon>Clostridiaceae</taxon>
        <taxon>Clostridium</taxon>
    </lineage>
</organism>
<evidence type="ECO:0000256" key="6">
    <source>
        <dbReference type="RuleBase" id="RU361154"/>
    </source>
</evidence>
<dbReference type="Pfam" id="PF00703">
    <property type="entry name" value="Glyco_hydro_2"/>
    <property type="match status" value="1"/>
</dbReference>
<keyword evidence="5 6" id="KW-0326">Glycosidase</keyword>
<feature type="domain" description="Glycosyl hydrolases family 2 sugar binding" evidence="9">
    <location>
        <begin position="14"/>
        <end position="173"/>
    </location>
</feature>
<dbReference type="NCBIfam" id="NF007538">
    <property type="entry name" value="PRK10150.1"/>
    <property type="match status" value="1"/>
</dbReference>
<dbReference type="Gene3D" id="2.60.40.10">
    <property type="entry name" value="Immunoglobulins"/>
    <property type="match status" value="1"/>
</dbReference>
<reference evidence="10" key="1">
    <citation type="submission" date="2020-05" db="EMBL/GenBank/DDBJ databases">
        <authorList>
            <person name="Brown S."/>
            <person name="Huntemann M."/>
            <person name="Clum A."/>
            <person name="Spunde A."/>
            <person name="Palaniappan K."/>
            <person name="Ritter S."/>
            <person name="Mikhailova N."/>
            <person name="Chen I.-M."/>
            <person name="Stamatis D."/>
            <person name="Reddy T."/>
            <person name="O'Malley R."/>
            <person name="Daum C."/>
            <person name="Shapiro N."/>
            <person name="Ivanova N."/>
            <person name="Kyrpides N."/>
            <person name="Woyke T."/>
        </authorList>
    </citation>
    <scope>NUCLEOTIDE SEQUENCE</scope>
    <source>
        <strain evidence="10">DJ080</strain>
    </source>
</reference>
<evidence type="ECO:0000313" key="10">
    <source>
        <dbReference type="EMBL" id="NRT86376.1"/>
    </source>
</evidence>
<keyword evidence="4 6" id="KW-0378">Hydrolase</keyword>
<dbReference type="EMBL" id="JABSWW010000001">
    <property type="protein sequence ID" value="NRT86376.1"/>
    <property type="molecule type" value="Genomic_DNA"/>
</dbReference>
<dbReference type="FunFam" id="3.20.20.80:FF:000080">
    <property type="entry name" value="Beta-glucuronidase UidA"/>
    <property type="match status" value="1"/>
</dbReference>
<dbReference type="InterPro" id="IPR006101">
    <property type="entry name" value="Glyco_hydro_2"/>
</dbReference>
<protein>
    <recommendedName>
        <fullName evidence="3">Beta-glucuronidase</fullName>
        <ecNumber evidence="2">3.2.1.31</ecNumber>
    </recommendedName>
</protein>
<dbReference type="PROSITE" id="PS00719">
    <property type="entry name" value="GLYCOSYL_HYDROL_F2_1"/>
    <property type="match status" value="1"/>
</dbReference>
<dbReference type="RefSeq" id="WP_077843581.1">
    <property type="nucleotide sequence ID" value="NZ_CP107022.1"/>
</dbReference>
<dbReference type="PRINTS" id="PR00132">
    <property type="entry name" value="GLHYDRLASE2"/>
</dbReference>
<feature type="domain" description="Glycoside hydrolase family 2 immunoglobulin-like beta-sandwich" evidence="7">
    <location>
        <begin position="177"/>
        <end position="266"/>
    </location>
</feature>
<gene>
    <name evidence="10" type="ORF">B0H41_000055</name>
</gene>
<dbReference type="InterPro" id="IPR008979">
    <property type="entry name" value="Galactose-bd-like_sf"/>
</dbReference>
<dbReference type="SUPFAM" id="SSF49303">
    <property type="entry name" value="beta-Galactosidase/glucuronidase domain"/>
    <property type="match status" value="1"/>
</dbReference>
<dbReference type="GO" id="GO:0004566">
    <property type="term" value="F:beta-glucuronidase activity"/>
    <property type="evidence" value="ECO:0007669"/>
    <property type="project" value="UniProtKB-EC"/>
</dbReference>
<dbReference type="Pfam" id="PF02836">
    <property type="entry name" value="Glyco_hydro_2_C"/>
    <property type="match status" value="1"/>
</dbReference>
<reference evidence="10" key="2">
    <citation type="journal article" date="2022" name="Nat. Biotechnol.">
        <title>Carbon-negative production of acetone and isopropanol by gas fermentation at industrial pilot scale.</title>
        <authorList>
            <person name="Liew F.E."/>
            <person name="Nogle R."/>
            <person name="Abdalla T."/>
            <person name="Rasor B.J."/>
            <person name="Canter C."/>
            <person name="Jensen R.O."/>
            <person name="Wang L."/>
            <person name="Strutz J."/>
            <person name="Chirania P."/>
            <person name="De Tissera S."/>
            <person name="Mueller A.P."/>
            <person name="Ruan Z."/>
            <person name="Gao A."/>
            <person name="Tran L."/>
            <person name="Engle N.L."/>
            <person name="Bromley J.C."/>
            <person name="Daniell J."/>
            <person name="Conrado R."/>
            <person name="Tschaplinski T.J."/>
            <person name="Giannone R.J."/>
            <person name="Hettich R.L."/>
            <person name="Karim A.S."/>
            <person name="Simpson S.D."/>
            <person name="Brown S.D."/>
            <person name="Leang C."/>
            <person name="Jewett M.C."/>
            <person name="Kopke M."/>
        </authorList>
    </citation>
    <scope>NUCLEOTIDE SEQUENCE</scope>
    <source>
        <strain evidence="10">DJ080</strain>
    </source>
</reference>
<evidence type="ECO:0000259" key="9">
    <source>
        <dbReference type="Pfam" id="PF02837"/>
    </source>
</evidence>
<proteinExistence type="inferred from homology"/>
<dbReference type="PANTHER" id="PTHR10066:SF67">
    <property type="entry name" value="BETA-GLUCURONIDASE"/>
    <property type="match status" value="1"/>
</dbReference>
<dbReference type="InterPro" id="IPR023230">
    <property type="entry name" value="Glyco_hydro_2_CS"/>
</dbReference>
<evidence type="ECO:0000256" key="4">
    <source>
        <dbReference type="ARBA" id="ARBA00022801"/>
    </source>
</evidence>
<dbReference type="Pfam" id="PF02837">
    <property type="entry name" value="Glyco_hydro_2_N"/>
    <property type="match status" value="1"/>
</dbReference>
<dbReference type="InterPro" id="IPR036156">
    <property type="entry name" value="Beta-gal/glucu_dom_sf"/>
</dbReference>
<dbReference type="SUPFAM" id="SSF49785">
    <property type="entry name" value="Galactose-binding domain-like"/>
    <property type="match status" value="1"/>
</dbReference>
<dbReference type="GO" id="GO:0005975">
    <property type="term" value="P:carbohydrate metabolic process"/>
    <property type="evidence" value="ECO:0007669"/>
    <property type="project" value="InterPro"/>
</dbReference>
<accession>A0AAX0AU70</accession>
<evidence type="ECO:0000256" key="1">
    <source>
        <dbReference type="ARBA" id="ARBA00007401"/>
    </source>
</evidence>
<name>A0AAX0AU70_CLOBE</name>
<evidence type="ECO:0000256" key="3">
    <source>
        <dbReference type="ARBA" id="ARBA00016205"/>
    </source>
</evidence>
<sequence>MLFPINTKSRAVIDLSGIWNFLIPEENQIIDLYKLLPNPTLIGVPGSYNDQVTEKKQRDYIGDFWYEKEFDFPDVLRSERLVLRFGSVTNSCKVYLNGTYLGEHVGGYTPFEFVLPNKVLKSTNIIKILVSNELNFKTLPNAVFLENQKKIIPNFDFFNYSGIHRPVKIYSTPTDFIEDIIVKYEILKNEAIIKPTVRLNSSFDNLEYEVLDEDNNVVIKTDKKEFKIDNPKLWNPLKSYMYKLKVNLYNDKKVLVDTYTELFGFRSIEVRNNQIYINDKPFYFKGYGKHEDFPILGRGMNETVISSDFKLMKWSNANSLRTAHYPYSEEFMRMADREGFIVINEVPGVGLFNKFDFDVSNKKEEKNNTWDIIDSSNYHSEVIRELISRDKNHPSVISWAIGNEPAGHQIGAKKYFEPLVKMTKELDWEKRAVVIPNIINASPELDEINELVDIICLNRYYGWYLDHGDLEQAKIHLSNEIEKWHELYPEKPIMISEFGADTINGFKSIYSNPFTEEYQVEYYKSNFEVIDKYPYIIGEHVWNFADFETHPNVRRVDGNKKGIFTRDRKPKMIAHYLKQRWK</sequence>
<dbReference type="SUPFAM" id="SSF51445">
    <property type="entry name" value="(Trans)glycosidases"/>
    <property type="match status" value="1"/>
</dbReference>
<dbReference type="Gene3D" id="3.20.20.80">
    <property type="entry name" value="Glycosidases"/>
    <property type="match status" value="1"/>
</dbReference>
<dbReference type="InterPro" id="IPR017853">
    <property type="entry name" value="GH"/>
</dbReference>
<dbReference type="Proteomes" id="UP001193748">
    <property type="component" value="Unassembled WGS sequence"/>
</dbReference>
<dbReference type="InterPro" id="IPR006102">
    <property type="entry name" value="Ig-like_GH2"/>
</dbReference>
<dbReference type="InterPro" id="IPR006104">
    <property type="entry name" value="Glyco_hydro_2_N"/>
</dbReference>
<evidence type="ECO:0000313" key="11">
    <source>
        <dbReference type="Proteomes" id="UP001193748"/>
    </source>
</evidence>
<comment type="caution">
    <text evidence="10">The sequence shown here is derived from an EMBL/GenBank/DDBJ whole genome shotgun (WGS) entry which is preliminary data.</text>
</comment>
<dbReference type="EC" id="3.2.1.31" evidence="2"/>
<evidence type="ECO:0000259" key="8">
    <source>
        <dbReference type="Pfam" id="PF02836"/>
    </source>
</evidence>
<dbReference type="GO" id="GO:0030246">
    <property type="term" value="F:carbohydrate binding"/>
    <property type="evidence" value="ECO:0007669"/>
    <property type="project" value="TreeGrafter"/>
</dbReference>
<dbReference type="PANTHER" id="PTHR10066">
    <property type="entry name" value="BETA-GLUCURONIDASE"/>
    <property type="match status" value="1"/>
</dbReference>
<dbReference type="InterPro" id="IPR006103">
    <property type="entry name" value="Glyco_hydro_2_cat"/>
</dbReference>
<dbReference type="InterPro" id="IPR013783">
    <property type="entry name" value="Ig-like_fold"/>
</dbReference>
<comment type="similarity">
    <text evidence="1 6">Belongs to the glycosyl hydrolase 2 family.</text>
</comment>
<dbReference type="GO" id="GO:0019391">
    <property type="term" value="P:glucuronoside catabolic process"/>
    <property type="evidence" value="ECO:0007669"/>
    <property type="project" value="TreeGrafter"/>
</dbReference>
<evidence type="ECO:0000256" key="5">
    <source>
        <dbReference type="ARBA" id="ARBA00023295"/>
    </source>
</evidence>
<evidence type="ECO:0000259" key="7">
    <source>
        <dbReference type="Pfam" id="PF00703"/>
    </source>
</evidence>